<proteinExistence type="predicted"/>
<organism evidence="1">
    <name type="scientific">Arundo donax</name>
    <name type="common">Giant reed</name>
    <name type="synonym">Donax arundinaceus</name>
    <dbReference type="NCBI Taxonomy" id="35708"/>
    <lineage>
        <taxon>Eukaryota</taxon>
        <taxon>Viridiplantae</taxon>
        <taxon>Streptophyta</taxon>
        <taxon>Embryophyta</taxon>
        <taxon>Tracheophyta</taxon>
        <taxon>Spermatophyta</taxon>
        <taxon>Magnoliopsida</taxon>
        <taxon>Liliopsida</taxon>
        <taxon>Poales</taxon>
        <taxon>Poaceae</taxon>
        <taxon>PACMAD clade</taxon>
        <taxon>Arundinoideae</taxon>
        <taxon>Arundineae</taxon>
        <taxon>Arundo</taxon>
    </lineage>
</organism>
<accession>A0A0A9AU31</accession>
<dbReference type="AlphaFoldDB" id="A0A0A9AU31"/>
<evidence type="ECO:0000313" key="1">
    <source>
        <dbReference type="EMBL" id="JAD53398.1"/>
    </source>
</evidence>
<reference evidence="1" key="1">
    <citation type="submission" date="2014-09" db="EMBL/GenBank/DDBJ databases">
        <authorList>
            <person name="Magalhaes I.L.F."/>
            <person name="Oliveira U."/>
            <person name="Santos F.R."/>
            <person name="Vidigal T.H.D.A."/>
            <person name="Brescovit A.D."/>
            <person name="Santos A.J."/>
        </authorList>
    </citation>
    <scope>NUCLEOTIDE SEQUENCE</scope>
    <source>
        <tissue evidence="1">Shoot tissue taken approximately 20 cm above the soil surface</tissue>
    </source>
</reference>
<dbReference type="EMBL" id="GBRH01244497">
    <property type="protein sequence ID" value="JAD53398.1"/>
    <property type="molecule type" value="Transcribed_RNA"/>
</dbReference>
<reference evidence="1" key="2">
    <citation type="journal article" date="2015" name="Data Brief">
        <title>Shoot transcriptome of the giant reed, Arundo donax.</title>
        <authorList>
            <person name="Barrero R.A."/>
            <person name="Guerrero F.D."/>
            <person name="Moolhuijzen P."/>
            <person name="Goolsby J.A."/>
            <person name="Tidwell J."/>
            <person name="Bellgard S.E."/>
            <person name="Bellgard M.I."/>
        </authorList>
    </citation>
    <scope>NUCLEOTIDE SEQUENCE</scope>
    <source>
        <tissue evidence="1">Shoot tissue taken approximately 20 cm above the soil surface</tissue>
    </source>
</reference>
<protein>
    <submittedName>
        <fullName evidence="1">Uncharacterized protein</fullName>
    </submittedName>
</protein>
<name>A0A0A9AU31_ARUDO</name>
<sequence>MERWRRKKNKKFFSWEKIGFF</sequence>